<dbReference type="PROSITE" id="PS51257">
    <property type="entry name" value="PROKAR_LIPOPROTEIN"/>
    <property type="match status" value="1"/>
</dbReference>
<comment type="similarity">
    <text evidence="1 5">Belongs to the class-A beta-lactamase family.</text>
</comment>
<evidence type="ECO:0000259" key="8">
    <source>
        <dbReference type="Pfam" id="PF13354"/>
    </source>
</evidence>
<dbReference type="EMBL" id="JBBLYY010000065">
    <property type="protein sequence ID" value="MEK0172418.1"/>
    <property type="molecule type" value="Genomic_DNA"/>
</dbReference>
<feature type="chain" id="PRO_5046276780" description="Beta-lactamase" evidence="7">
    <location>
        <begin position="20"/>
        <end position="322"/>
    </location>
</feature>
<dbReference type="SUPFAM" id="SSF56601">
    <property type="entry name" value="beta-lactamase/transpeptidase-like"/>
    <property type="match status" value="1"/>
</dbReference>
<evidence type="ECO:0000256" key="5">
    <source>
        <dbReference type="RuleBase" id="RU361140"/>
    </source>
</evidence>
<sequence>MRRALPLVVGGTVAVLVLAGCSGDGPGAPTASATSTGRATSTPTSTPATTPPPRTDAATTATVRRALAGLEREYDATVGVVATDTVTGATVAYNGDRRFGYASTIKAFAAAQFLRSVPADARDEVVHWTAADVAAAGYSPVTEQHVADGLSYARLAEAAVRMSDNTALNLVLTRIGGPSGLDAALAELGDTTTEVVHGEPDLNAIEPGSTEDTTTPAAFTAALATVLDGSTLNSADTALLVGWMGGNATGDALIRAGAPDGWVVVDKSGGAGGIRNDVARVTPPDGDPIVLSVLTTRNDPDAAYDDALVARSASAVLGAFDR</sequence>
<evidence type="ECO:0000256" key="6">
    <source>
        <dbReference type="SAM" id="MobiDB-lite"/>
    </source>
</evidence>
<evidence type="ECO:0000313" key="9">
    <source>
        <dbReference type="EMBL" id="MEK0172418.1"/>
    </source>
</evidence>
<comment type="caution">
    <text evidence="9">The sequence shown here is derived from an EMBL/GenBank/DDBJ whole genome shotgun (WGS) entry which is preliminary data.</text>
</comment>
<feature type="compositionally biased region" description="Low complexity" evidence="6">
    <location>
        <begin position="27"/>
        <end position="48"/>
    </location>
</feature>
<dbReference type="PROSITE" id="PS00146">
    <property type="entry name" value="BETA_LACTAMASE_A"/>
    <property type="match status" value="1"/>
</dbReference>
<evidence type="ECO:0000256" key="4">
    <source>
        <dbReference type="ARBA" id="ARBA00023251"/>
    </source>
</evidence>
<reference evidence="9 10" key="1">
    <citation type="submission" date="2024-03" db="EMBL/GenBank/DDBJ databases">
        <title>Whole genomes of four grape xylem sap localized bacterial endophytes.</title>
        <authorList>
            <person name="Kumar G."/>
            <person name="Savka M.A."/>
        </authorList>
    </citation>
    <scope>NUCLEOTIDE SEQUENCE [LARGE SCALE GENOMIC DNA]</scope>
    <source>
        <strain evidence="9 10">RIT_GXS8</strain>
    </source>
</reference>
<dbReference type="Proteomes" id="UP001370299">
    <property type="component" value="Unassembled WGS sequence"/>
</dbReference>
<keyword evidence="10" id="KW-1185">Reference proteome</keyword>
<protein>
    <recommendedName>
        <fullName evidence="2 5">Beta-lactamase</fullName>
        <ecNumber evidence="2 5">3.5.2.6</ecNumber>
    </recommendedName>
</protein>
<keyword evidence="4 5" id="KW-0046">Antibiotic resistance</keyword>
<evidence type="ECO:0000256" key="7">
    <source>
        <dbReference type="SAM" id="SignalP"/>
    </source>
</evidence>
<dbReference type="EC" id="3.5.2.6" evidence="2 5"/>
<dbReference type="NCBIfam" id="NF033103">
    <property type="entry name" value="bla_class_A"/>
    <property type="match status" value="1"/>
</dbReference>
<comment type="catalytic activity">
    <reaction evidence="5">
        <text>a beta-lactam + H2O = a substituted beta-amino acid</text>
        <dbReference type="Rhea" id="RHEA:20401"/>
        <dbReference type="ChEBI" id="CHEBI:15377"/>
        <dbReference type="ChEBI" id="CHEBI:35627"/>
        <dbReference type="ChEBI" id="CHEBI:140347"/>
        <dbReference type="EC" id="3.5.2.6"/>
    </reaction>
</comment>
<feature type="region of interest" description="Disordered" evidence="6">
    <location>
        <begin position="25"/>
        <end position="58"/>
    </location>
</feature>
<dbReference type="Gene3D" id="3.40.710.10">
    <property type="entry name" value="DD-peptidase/beta-lactamase superfamily"/>
    <property type="match status" value="1"/>
</dbReference>
<evidence type="ECO:0000256" key="2">
    <source>
        <dbReference type="ARBA" id="ARBA00012865"/>
    </source>
</evidence>
<dbReference type="InterPro" id="IPR023650">
    <property type="entry name" value="Beta-lactam_class-A_AS"/>
</dbReference>
<dbReference type="PRINTS" id="PR00118">
    <property type="entry name" value="BLACTAMASEA"/>
</dbReference>
<dbReference type="RefSeq" id="WP_340197258.1">
    <property type="nucleotide sequence ID" value="NZ_JBBKAP010000059.1"/>
</dbReference>
<keyword evidence="3 5" id="KW-0378">Hydrolase</keyword>
<keyword evidence="7" id="KW-0732">Signal</keyword>
<feature type="signal peptide" evidence="7">
    <location>
        <begin position="1"/>
        <end position="19"/>
    </location>
</feature>
<dbReference type="InterPro" id="IPR012338">
    <property type="entry name" value="Beta-lactam/transpept-like"/>
</dbReference>
<evidence type="ECO:0000256" key="1">
    <source>
        <dbReference type="ARBA" id="ARBA00009009"/>
    </source>
</evidence>
<evidence type="ECO:0000256" key="3">
    <source>
        <dbReference type="ARBA" id="ARBA00022801"/>
    </source>
</evidence>
<organism evidence="9 10">
    <name type="scientific">Curtobacterium citreum</name>
    <dbReference type="NCBI Taxonomy" id="2036"/>
    <lineage>
        <taxon>Bacteria</taxon>
        <taxon>Bacillati</taxon>
        <taxon>Actinomycetota</taxon>
        <taxon>Actinomycetes</taxon>
        <taxon>Micrococcales</taxon>
        <taxon>Microbacteriaceae</taxon>
        <taxon>Curtobacterium</taxon>
    </lineage>
</organism>
<dbReference type="PANTHER" id="PTHR35333:SF3">
    <property type="entry name" value="BETA-LACTAMASE-TYPE TRANSPEPTIDASE FOLD CONTAINING PROTEIN"/>
    <property type="match status" value="1"/>
</dbReference>
<evidence type="ECO:0000313" key="10">
    <source>
        <dbReference type="Proteomes" id="UP001370299"/>
    </source>
</evidence>
<dbReference type="PANTHER" id="PTHR35333">
    <property type="entry name" value="BETA-LACTAMASE"/>
    <property type="match status" value="1"/>
</dbReference>
<dbReference type="Pfam" id="PF13354">
    <property type="entry name" value="Beta-lactamase2"/>
    <property type="match status" value="1"/>
</dbReference>
<name>A0ABU8YD20_9MICO</name>
<gene>
    <name evidence="9" type="primary">bla</name>
    <name evidence="9" type="ORF">WMN62_13145</name>
</gene>
<dbReference type="InterPro" id="IPR045155">
    <property type="entry name" value="Beta-lactam_cat"/>
</dbReference>
<proteinExistence type="inferred from homology"/>
<dbReference type="GO" id="GO:0008800">
    <property type="term" value="F:beta-lactamase activity"/>
    <property type="evidence" value="ECO:0007669"/>
    <property type="project" value="UniProtKB-EC"/>
</dbReference>
<dbReference type="InterPro" id="IPR000871">
    <property type="entry name" value="Beta-lactam_class-A"/>
</dbReference>
<accession>A0ABU8YD20</accession>
<feature type="domain" description="Beta-lactamase class A catalytic" evidence="8">
    <location>
        <begin position="79"/>
        <end position="295"/>
    </location>
</feature>